<dbReference type="PANTHER" id="PTHR46383">
    <property type="entry name" value="ASPARTATE AMINOTRANSFERASE"/>
    <property type="match status" value="1"/>
</dbReference>
<protein>
    <recommendedName>
        <fullName evidence="6">Aminotransferase</fullName>
        <ecNumber evidence="6">2.6.1.-</ecNumber>
    </recommendedName>
</protein>
<keyword evidence="3 6" id="KW-0032">Aminotransferase</keyword>
<proteinExistence type="inferred from homology"/>
<dbReference type="SUPFAM" id="SSF53383">
    <property type="entry name" value="PLP-dependent transferases"/>
    <property type="match status" value="1"/>
</dbReference>
<dbReference type="InterPro" id="IPR015421">
    <property type="entry name" value="PyrdxlP-dep_Trfase_major"/>
</dbReference>
<accession>E0XR60</accession>
<comment type="similarity">
    <text evidence="2 6">Belongs to the class-I pyridoxal-phosphate-dependent aminotransferase family.</text>
</comment>
<keyword evidence="4 6" id="KW-0808">Transferase</keyword>
<reference evidence="8" key="1">
    <citation type="journal article" date="2011" name="Environ. Microbiol.">
        <title>Time-series analyses of Monterey Bay coastal microbial picoplankton using a 'genome proxy' microarray.</title>
        <authorList>
            <person name="Rich V.I."/>
            <person name="Pham V.D."/>
            <person name="Eppley J."/>
            <person name="Shi Y."/>
            <person name="DeLong E.F."/>
        </authorList>
    </citation>
    <scope>NUCLEOTIDE SEQUENCE</scope>
</reference>
<dbReference type="InterPro" id="IPR004838">
    <property type="entry name" value="NHTrfase_class1_PyrdxlP-BS"/>
</dbReference>
<dbReference type="InterPro" id="IPR015424">
    <property type="entry name" value="PyrdxlP-dep_Trfase"/>
</dbReference>
<comment type="cofactor">
    <cofactor evidence="1 6">
        <name>pyridoxal 5'-phosphate</name>
        <dbReference type="ChEBI" id="CHEBI:597326"/>
    </cofactor>
</comment>
<dbReference type="GO" id="GO:0008483">
    <property type="term" value="F:transaminase activity"/>
    <property type="evidence" value="ECO:0007669"/>
    <property type="project" value="UniProtKB-KW"/>
</dbReference>
<evidence type="ECO:0000256" key="2">
    <source>
        <dbReference type="ARBA" id="ARBA00007441"/>
    </source>
</evidence>
<dbReference type="AlphaFoldDB" id="E0XR60"/>
<evidence type="ECO:0000256" key="3">
    <source>
        <dbReference type="ARBA" id="ARBA00022576"/>
    </source>
</evidence>
<dbReference type="Gene3D" id="3.40.640.10">
    <property type="entry name" value="Type I PLP-dependent aspartate aminotransferase-like (Major domain)"/>
    <property type="match status" value="1"/>
</dbReference>
<evidence type="ECO:0000313" key="8">
    <source>
        <dbReference type="EMBL" id="ADI16901.1"/>
    </source>
</evidence>
<evidence type="ECO:0000259" key="7">
    <source>
        <dbReference type="Pfam" id="PF00155"/>
    </source>
</evidence>
<evidence type="ECO:0000256" key="6">
    <source>
        <dbReference type="RuleBase" id="RU000481"/>
    </source>
</evidence>
<feature type="domain" description="Aminotransferase class I/classII large" evidence="7">
    <location>
        <begin position="30"/>
        <end position="377"/>
    </location>
</feature>
<sequence length="389" mass="42924">MYSVRSSEINPFTVMQLLQRASEFEAEGKRVVHFEVGEPDFITAEPIVKAGIAALQKGKTKYTSAQGLLPLREQISKYYAKQGLDIAVSRIQITSGASGGLVLLAGLLLDPGDVMLITDPGYPCNKVFARLVGAATKALYLEAEHGFQLTLPDVQNAWEDNAKSILLASPSNPTGTMLPANELARISDWVKQQGGFVILDEIYQGLVYGNSPYSSGLQVNDDLLVLNSFSKFFGMTGWRLGWVVIPENAQERFTKLAQNLVISPSSIAQNAALAAFSREAMLIHEQRATEFAQRAQRLAKGLIDLGFKIPVMPEGAFYLYVDVSHTAMPSEEFCWRLIEDYQVAVTPGKDFGAYRSDQFVRFAYTTSDDSIDLGLERMAIALRDWGVMR</sequence>
<dbReference type="PANTHER" id="PTHR46383:SF2">
    <property type="entry name" value="AMINOTRANSFERASE"/>
    <property type="match status" value="1"/>
</dbReference>
<evidence type="ECO:0000256" key="1">
    <source>
        <dbReference type="ARBA" id="ARBA00001933"/>
    </source>
</evidence>
<evidence type="ECO:0000256" key="4">
    <source>
        <dbReference type="ARBA" id="ARBA00022679"/>
    </source>
</evidence>
<dbReference type="PROSITE" id="PS00105">
    <property type="entry name" value="AA_TRANSFER_CLASS_1"/>
    <property type="match status" value="1"/>
</dbReference>
<dbReference type="Pfam" id="PF00155">
    <property type="entry name" value="Aminotran_1_2"/>
    <property type="match status" value="1"/>
</dbReference>
<dbReference type="CDD" id="cd00609">
    <property type="entry name" value="AAT_like"/>
    <property type="match status" value="1"/>
</dbReference>
<dbReference type="InterPro" id="IPR050596">
    <property type="entry name" value="AspAT/PAT-like"/>
</dbReference>
<dbReference type="GO" id="GO:0006520">
    <property type="term" value="P:amino acid metabolic process"/>
    <property type="evidence" value="ECO:0007669"/>
    <property type="project" value="InterPro"/>
</dbReference>
<dbReference type="InterPro" id="IPR004839">
    <property type="entry name" value="Aminotransferase_I/II_large"/>
</dbReference>
<keyword evidence="5" id="KW-0663">Pyridoxal phosphate</keyword>
<organism evidence="8">
    <name type="scientific">uncultured gamma proteobacterium HF0010_16J05</name>
    <dbReference type="NCBI Taxonomy" id="710981"/>
    <lineage>
        <taxon>Bacteria</taxon>
        <taxon>Pseudomonadati</taxon>
        <taxon>Pseudomonadota</taxon>
        <taxon>Gammaproteobacteria</taxon>
        <taxon>environmental samples</taxon>
    </lineage>
</organism>
<evidence type="ECO:0000256" key="5">
    <source>
        <dbReference type="ARBA" id="ARBA00022898"/>
    </source>
</evidence>
<dbReference type="GO" id="GO:0030170">
    <property type="term" value="F:pyridoxal phosphate binding"/>
    <property type="evidence" value="ECO:0007669"/>
    <property type="project" value="InterPro"/>
</dbReference>
<dbReference type="EMBL" id="GU474849">
    <property type="protein sequence ID" value="ADI16901.1"/>
    <property type="molecule type" value="Genomic_DNA"/>
</dbReference>
<dbReference type="EC" id="2.6.1.-" evidence="6"/>
<name>E0XR60_9GAMM</name>